<dbReference type="EMBL" id="JQDR03007388">
    <property type="protein sequence ID" value="KAA0198681.1"/>
    <property type="molecule type" value="Genomic_DNA"/>
</dbReference>
<dbReference type="InterPro" id="IPR036638">
    <property type="entry name" value="HLH_DNA-bd_sf"/>
</dbReference>
<keyword evidence="7" id="KW-0238">DNA-binding</keyword>
<feature type="region of interest" description="Disordered" evidence="11">
    <location>
        <begin position="80"/>
        <end position="101"/>
    </location>
</feature>
<keyword evidence="4" id="KW-0256">Endoplasmic reticulum</keyword>
<evidence type="ECO:0000259" key="12">
    <source>
        <dbReference type="PROSITE" id="PS50888"/>
    </source>
</evidence>
<evidence type="ECO:0000256" key="3">
    <source>
        <dbReference type="ARBA" id="ARBA00022692"/>
    </source>
</evidence>
<dbReference type="CDD" id="cd11394">
    <property type="entry name" value="bHLHzip_SREBP"/>
    <property type="match status" value="1"/>
</dbReference>
<dbReference type="GO" id="GO:0046983">
    <property type="term" value="F:protein dimerization activity"/>
    <property type="evidence" value="ECO:0007669"/>
    <property type="project" value="InterPro"/>
</dbReference>
<evidence type="ECO:0000256" key="8">
    <source>
        <dbReference type="ARBA" id="ARBA00023136"/>
    </source>
</evidence>
<dbReference type="InterPro" id="IPR011598">
    <property type="entry name" value="bHLH_dom"/>
</dbReference>
<dbReference type="GO" id="GO:0000978">
    <property type="term" value="F:RNA polymerase II cis-regulatory region sequence-specific DNA binding"/>
    <property type="evidence" value="ECO:0007669"/>
    <property type="project" value="TreeGrafter"/>
</dbReference>
<sequence>MNWNDIDLGDLNSLQLDLDGQALQTLPDSDTQSTNHSSFIEEINDNSSLSAQEQRTSTYASDSAVNVFKPALGAESILDSSKSGYWQPSQNSESETNISPMPVGTTIFTGISVMLANPTNTVTGVTDSSLIAGNLSPNNILSLSNSYNSQDQGKPMKKNTHNDIEKRYRCSINDKILELKNLVAGEEAKLHKSQILKKAIEYIRFLLSQNKRLAAELNTYKMNDKNAAVSSECVTQHHHLLSNSDARASEPVYFSSDMAVPTSNLVLGGRRAGSCPHAGAGGMIPLTPPESVGSSPDTTPPHLPSSPDSGNSSDEERLGLGDRSRVLLCVLMLGVVAVNPWGLVGQLGASSTPLTSPPHHDTSRTLNSLTSGMYLLMYLVLICT</sequence>
<evidence type="ECO:0000256" key="4">
    <source>
        <dbReference type="ARBA" id="ARBA00022824"/>
    </source>
</evidence>
<dbReference type="AlphaFoldDB" id="A0A6A0H3P8"/>
<comment type="subcellular location">
    <subcellularLocation>
        <location evidence="2">Endoplasmic reticulum membrane</location>
        <topology evidence="2">Multi-pass membrane protein</topology>
    </subcellularLocation>
    <subcellularLocation>
        <location evidence="1">Nucleus</location>
    </subcellularLocation>
</comment>
<evidence type="ECO:0000256" key="2">
    <source>
        <dbReference type="ARBA" id="ARBA00004477"/>
    </source>
</evidence>
<accession>A0A6A0H3P8</accession>
<gene>
    <name evidence="13" type="ORF">HAZT_HAZT008707</name>
</gene>
<feature type="region of interest" description="Disordered" evidence="11">
    <location>
        <begin position="278"/>
        <end position="317"/>
    </location>
</feature>
<evidence type="ECO:0000256" key="11">
    <source>
        <dbReference type="SAM" id="MobiDB-lite"/>
    </source>
</evidence>
<proteinExistence type="predicted"/>
<dbReference type="SUPFAM" id="SSF47459">
    <property type="entry name" value="HLH, helix-loop-helix DNA-binding domain"/>
    <property type="match status" value="1"/>
</dbReference>
<evidence type="ECO:0000256" key="10">
    <source>
        <dbReference type="ARBA" id="ARBA00023242"/>
    </source>
</evidence>
<reference evidence="13" key="3">
    <citation type="submission" date="2019-06" db="EMBL/GenBank/DDBJ databases">
        <authorList>
            <person name="Poynton C."/>
            <person name="Hasenbein S."/>
            <person name="Benoit J.B."/>
            <person name="Sepulveda M.S."/>
            <person name="Poelchau M.F."/>
            <person name="Murali S.C."/>
            <person name="Chen S."/>
            <person name="Glastad K.M."/>
            <person name="Werren J.H."/>
            <person name="Vineis J.H."/>
            <person name="Bowen J.L."/>
            <person name="Friedrich M."/>
            <person name="Jones J."/>
            <person name="Robertson H.M."/>
            <person name="Feyereisen R."/>
            <person name="Mechler-Hickson A."/>
            <person name="Mathers N."/>
            <person name="Lee C.E."/>
            <person name="Colbourne J.K."/>
            <person name="Biales A."/>
            <person name="Johnston J.S."/>
            <person name="Wellborn G.A."/>
            <person name="Rosendale A.J."/>
            <person name="Cridge A.G."/>
            <person name="Munoz-Torres M.C."/>
            <person name="Bain P.A."/>
            <person name="Manny A.R."/>
            <person name="Major K.M."/>
            <person name="Lambert F.N."/>
            <person name="Vulpe C.D."/>
            <person name="Tuck P."/>
            <person name="Blalock B.J."/>
            <person name="Lin Y.-Y."/>
            <person name="Smith M.E."/>
            <person name="Ochoa-Acuna H."/>
            <person name="Chen M.-J.M."/>
            <person name="Childers C.P."/>
            <person name="Qu J."/>
            <person name="Dugan S."/>
            <person name="Lee S.L."/>
            <person name="Chao H."/>
            <person name="Dinh H."/>
            <person name="Han Y."/>
            <person name="Doddapaneni H."/>
            <person name="Worley K.C."/>
            <person name="Muzny D.M."/>
            <person name="Gibbs R.A."/>
            <person name="Richards S."/>
        </authorList>
    </citation>
    <scope>NUCLEOTIDE SEQUENCE</scope>
    <source>
        <strain evidence="13">HAZT.00-mixed</strain>
        <tissue evidence="13">Whole organism</tissue>
    </source>
</reference>
<keyword evidence="3" id="KW-0812">Transmembrane</keyword>
<dbReference type="GO" id="GO:0000981">
    <property type="term" value="F:DNA-binding transcription factor activity, RNA polymerase II-specific"/>
    <property type="evidence" value="ECO:0007669"/>
    <property type="project" value="TreeGrafter"/>
</dbReference>
<dbReference type="GO" id="GO:0005634">
    <property type="term" value="C:nucleus"/>
    <property type="evidence" value="ECO:0007669"/>
    <property type="project" value="UniProtKB-SubCell"/>
</dbReference>
<evidence type="ECO:0000256" key="7">
    <source>
        <dbReference type="ARBA" id="ARBA00023125"/>
    </source>
</evidence>
<dbReference type="Pfam" id="PF00010">
    <property type="entry name" value="HLH"/>
    <property type="match status" value="1"/>
</dbReference>
<evidence type="ECO:0000313" key="13">
    <source>
        <dbReference type="EMBL" id="KAA0198681.1"/>
    </source>
</evidence>
<feature type="compositionally biased region" description="Polar residues" evidence="11">
    <location>
        <begin position="80"/>
        <end position="99"/>
    </location>
</feature>
<dbReference type="Proteomes" id="UP000711488">
    <property type="component" value="Unassembled WGS sequence"/>
</dbReference>
<keyword evidence="6" id="KW-0805">Transcription regulation</keyword>
<reference evidence="13" key="1">
    <citation type="submission" date="2014-08" db="EMBL/GenBank/DDBJ databases">
        <authorList>
            <person name="Murali S."/>
            <person name="Richards S."/>
            <person name="Bandaranaike D."/>
            <person name="Bellair M."/>
            <person name="Blankenburg K."/>
            <person name="Chao H."/>
            <person name="Dinh H."/>
            <person name="Doddapaneni H."/>
            <person name="Dugan-Rocha S."/>
            <person name="Elkadiri S."/>
            <person name="Gnanaolivu R."/>
            <person name="Hughes D."/>
            <person name="Lee S."/>
            <person name="Li M."/>
            <person name="Ming W."/>
            <person name="Munidasa M."/>
            <person name="Muniz J."/>
            <person name="Nguyen L."/>
            <person name="Osuji N."/>
            <person name="Pu L.-L."/>
            <person name="Puazo M."/>
            <person name="Skinner E."/>
            <person name="Qu C."/>
            <person name="Quiroz J."/>
            <person name="Raj R."/>
            <person name="Weissenberger G."/>
            <person name="Xin Y."/>
            <person name="Zou X."/>
            <person name="Han Y."/>
            <person name="Worley K."/>
            <person name="Muzny D."/>
            <person name="Gibbs R."/>
        </authorList>
    </citation>
    <scope>NUCLEOTIDE SEQUENCE</scope>
    <source>
        <strain evidence="13">HAZT.00-mixed</strain>
        <tissue evidence="13">Whole organism</tissue>
    </source>
</reference>
<evidence type="ECO:0000256" key="1">
    <source>
        <dbReference type="ARBA" id="ARBA00004123"/>
    </source>
</evidence>
<keyword evidence="8" id="KW-0472">Membrane</keyword>
<dbReference type="PANTHER" id="PTHR46062:SF1">
    <property type="entry name" value="LP12374P"/>
    <property type="match status" value="1"/>
</dbReference>
<evidence type="ECO:0000256" key="9">
    <source>
        <dbReference type="ARBA" id="ARBA00023163"/>
    </source>
</evidence>
<comment type="caution">
    <text evidence="13">The sequence shown here is derived from an EMBL/GenBank/DDBJ whole genome shotgun (WGS) entry which is preliminary data.</text>
</comment>
<evidence type="ECO:0000256" key="5">
    <source>
        <dbReference type="ARBA" id="ARBA00022989"/>
    </source>
</evidence>
<keyword evidence="9" id="KW-0804">Transcription</keyword>
<name>A0A6A0H3P8_HYAAZ</name>
<organism evidence="13">
    <name type="scientific">Hyalella azteca</name>
    <name type="common">Amphipod</name>
    <dbReference type="NCBI Taxonomy" id="294128"/>
    <lineage>
        <taxon>Eukaryota</taxon>
        <taxon>Metazoa</taxon>
        <taxon>Ecdysozoa</taxon>
        <taxon>Arthropoda</taxon>
        <taxon>Crustacea</taxon>
        <taxon>Multicrustacea</taxon>
        <taxon>Malacostraca</taxon>
        <taxon>Eumalacostraca</taxon>
        <taxon>Peracarida</taxon>
        <taxon>Amphipoda</taxon>
        <taxon>Senticaudata</taxon>
        <taxon>Talitrida</taxon>
        <taxon>Talitroidea</taxon>
        <taxon>Hyalellidae</taxon>
        <taxon>Hyalella</taxon>
    </lineage>
</organism>
<feature type="domain" description="BHLH" evidence="12">
    <location>
        <begin position="156"/>
        <end position="206"/>
    </location>
</feature>
<keyword evidence="5" id="KW-1133">Transmembrane helix</keyword>
<dbReference type="PROSITE" id="PS50888">
    <property type="entry name" value="BHLH"/>
    <property type="match status" value="1"/>
</dbReference>
<evidence type="ECO:0000256" key="6">
    <source>
        <dbReference type="ARBA" id="ARBA00023015"/>
    </source>
</evidence>
<dbReference type="SMART" id="SM00353">
    <property type="entry name" value="HLH"/>
    <property type="match status" value="1"/>
</dbReference>
<dbReference type="GO" id="GO:0005789">
    <property type="term" value="C:endoplasmic reticulum membrane"/>
    <property type="evidence" value="ECO:0007669"/>
    <property type="project" value="UniProtKB-SubCell"/>
</dbReference>
<dbReference type="Gene3D" id="4.10.280.10">
    <property type="entry name" value="Helix-loop-helix DNA-binding domain"/>
    <property type="match status" value="1"/>
</dbReference>
<keyword evidence="10" id="KW-0539">Nucleus</keyword>
<protein>
    <recommendedName>
        <fullName evidence="12">BHLH domain-containing protein</fullName>
    </recommendedName>
</protein>
<dbReference type="PANTHER" id="PTHR46062">
    <property type="entry name" value="STEROL REGULATORY ELEMENT-BINDING PROTEIN"/>
    <property type="match status" value="1"/>
</dbReference>
<reference evidence="13" key="2">
    <citation type="journal article" date="2018" name="Environ. Sci. Technol.">
        <title>The Toxicogenome of Hyalella azteca: A Model for Sediment Ecotoxicology and Evolutionary Toxicology.</title>
        <authorList>
            <person name="Poynton H.C."/>
            <person name="Hasenbein S."/>
            <person name="Benoit J.B."/>
            <person name="Sepulveda M.S."/>
            <person name="Poelchau M.F."/>
            <person name="Hughes D.S.T."/>
            <person name="Murali S.C."/>
            <person name="Chen S."/>
            <person name="Glastad K.M."/>
            <person name="Goodisman M.A.D."/>
            <person name="Werren J.H."/>
            <person name="Vineis J.H."/>
            <person name="Bowen J.L."/>
            <person name="Friedrich M."/>
            <person name="Jones J."/>
            <person name="Robertson H.M."/>
            <person name="Feyereisen R."/>
            <person name="Mechler-Hickson A."/>
            <person name="Mathers N."/>
            <person name="Lee C.E."/>
            <person name="Colbourne J.K."/>
            <person name="Biales A."/>
            <person name="Johnston J.S."/>
            <person name="Wellborn G.A."/>
            <person name="Rosendale A.J."/>
            <person name="Cridge A.G."/>
            <person name="Munoz-Torres M.C."/>
            <person name="Bain P.A."/>
            <person name="Manny A.R."/>
            <person name="Major K.M."/>
            <person name="Lambert F.N."/>
            <person name="Vulpe C.D."/>
            <person name="Tuck P."/>
            <person name="Blalock B.J."/>
            <person name="Lin Y.Y."/>
            <person name="Smith M.E."/>
            <person name="Ochoa-Acuna H."/>
            <person name="Chen M.M."/>
            <person name="Childers C.P."/>
            <person name="Qu J."/>
            <person name="Dugan S."/>
            <person name="Lee S.L."/>
            <person name="Chao H."/>
            <person name="Dinh H."/>
            <person name="Han Y."/>
            <person name="Doddapaneni H."/>
            <person name="Worley K.C."/>
            <person name="Muzny D.M."/>
            <person name="Gibbs R.A."/>
            <person name="Richards S."/>
        </authorList>
    </citation>
    <scope>NUCLEOTIDE SEQUENCE</scope>
    <source>
        <strain evidence="13">HAZT.00-mixed</strain>
        <tissue evidence="13">Whole organism</tissue>
    </source>
</reference>